<evidence type="ECO:0000256" key="1">
    <source>
        <dbReference type="SAM" id="SignalP"/>
    </source>
</evidence>
<dbReference type="AlphaFoldDB" id="A0A7U4QKS4"/>
<dbReference type="EMBL" id="CP013015">
    <property type="protein sequence ID" value="AMM41180.1"/>
    <property type="molecule type" value="Genomic_DNA"/>
</dbReference>
<evidence type="ECO:0000313" key="2">
    <source>
        <dbReference type="EMBL" id="AMM41180.1"/>
    </source>
</evidence>
<organism evidence="2 3">
    <name type="scientific">Desulfofervidus auxilii</name>
    <dbReference type="NCBI Taxonomy" id="1621989"/>
    <lineage>
        <taxon>Bacteria</taxon>
        <taxon>Pseudomonadati</taxon>
        <taxon>Thermodesulfobacteriota</taxon>
        <taxon>Candidatus Desulfofervidia</taxon>
        <taxon>Candidatus Desulfofervidales</taxon>
        <taxon>Candidatus Desulfofervidaceae</taxon>
        <taxon>Candidatus Desulfofervidus</taxon>
    </lineage>
</organism>
<proteinExistence type="predicted"/>
<feature type="chain" id="PRO_5031027413" evidence="1">
    <location>
        <begin position="23"/>
        <end position="89"/>
    </location>
</feature>
<evidence type="ECO:0000313" key="3">
    <source>
        <dbReference type="Proteomes" id="UP000070560"/>
    </source>
</evidence>
<gene>
    <name evidence="2" type="ORF">HS1_001377</name>
</gene>
<accession>A0A7U4QKS4</accession>
<dbReference type="Proteomes" id="UP000070560">
    <property type="component" value="Chromosome"/>
</dbReference>
<name>A0A7U4QKS4_DESA2</name>
<protein>
    <submittedName>
        <fullName evidence="2">Secreted protein</fullName>
    </submittedName>
</protein>
<keyword evidence="3" id="KW-1185">Reference proteome</keyword>
<feature type="signal peptide" evidence="1">
    <location>
        <begin position="1"/>
        <end position="22"/>
    </location>
</feature>
<keyword evidence="1" id="KW-0732">Signal</keyword>
<sequence>MKRQVMWLFILLMVAISCTVQACSPPPSCRVCCYRPWVPRPHISVHWEIDSYGIWVPDPWRCRPWHRIWVPGHFNRWGIWVPGHWRRYP</sequence>
<dbReference type="PROSITE" id="PS51257">
    <property type="entry name" value="PROKAR_LIPOPROTEIN"/>
    <property type="match status" value="1"/>
</dbReference>
<reference evidence="2 3" key="1">
    <citation type="submission" date="2015-10" db="EMBL/GenBank/DDBJ databases">
        <title>Candidatus Desulfofervidus auxilii, a hydrogenotrophic sulfate-reducing bacterium involved in the thermophilic anaerobic oxidation of methane.</title>
        <authorList>
            <person name="Krukenberg V."/>
            <person name="Richter M."/>
            <person name="Wegener G."/>
        </authorList>
    </citation>
    <scope>NUCLEOTIDE SEQUENCE [LARGE SCALE GENOMIC DNA]</scope>
    <source>
        <strain evidence="2 3">HS1</strain>
    </source>
</reference>
<dbReference type="KEGG" id="daw:HS1_001377"/>